<dbReference type="Gene3D" id="3.90.1200.10">
    <property type="match status" value="1"/>
</dbReference>
<evidence type="ECO:0000313" key="4">
    <source>
        <dbReference type="Proteomes" id="UP001356308"/>
    </source>
</evidence>
<sequence>MDKELIEHLNYILCTKIERVSPLSGGDISRAFLLESENERFFCKLNAEKMALSMFTAEKNALHALLKTGAIAAPQPFQVEPYKDGAFILMEYIESKRANIEDMALFGRQLAKLHQASVKNEFGLEEDNFIGSLPQSNKKHLDWTTFYVEERMLPQLKLAFDKGLLGKDEIPSEDTMMVVCTDMFPEVFPSLLHGDLWSGNYLISNHGTPFLIDPAIYRGHYEVDIAMTKLFGGFGDSFYRAYREVISPEPGENERTDLYKLYYLLVHLNLFGNSYKPAVKRILAAYF</sequence>
<keyword evidence="4" id="KW-1185">Reference proteome</keyword>
<dbReference type="EMBL" id="JAZDDG010000002">
    <property type="protein sequence ID" value="MEE1975246.1"/>
    <property type="molecule type" value="Genomic_DNA"/>
</dbReference>
<dbReference type="Proteomes" id="UP001356308">
    <property type="component" value="Unassembled WGS sequence"/>
</dbReference>
<dbReference type="InterPro" id="IPR011009">
    <property type="entry name" value="Kinase-like_dom_sf"/>
</dbReference>
<gene>
    <name evidence="3" type="ORF">V1I91_04155</name>
</gene>
<accession>A0ABU7IQL7</accession>
<dbReference type="PANTHER" id="PTHR12149:SF8">
    <property type="entry name" value="PROTEIN-RIBULOSAMINE 3-KINASE"/>
    <property type="match status" value="1"/>
</dbReference>
<reference evidence="3 4" key="1">
    <citation type="submission" date="2024-01" db="EMBL/GenBank/DDBJ databases">
        <title>Maribacter spp. originated from different algae showed divergent polysaccharides utilization ability.</title>
        <authorList>
            <person name="Wang H."/>
            <person name="Wu Y."/>
        </authorList>
    </citation>
    <scope>NUCLEOTIDE SEQUENCE [LARGE SCALE GENOMIC DNA]</scope>
    <source>
        <strain evidence="3 4">PR1</strain>
    </source>
</reference>
<dbReference type="PIRSF" id="PIRSF006221">
    <property type="entry name" value="Ketosamine-3-kinase"/>
    <property type="match status" value="1"/>
</dbReference>
<evidence type="ECO:0000313" key="3">
    <source>
        <dbReference type="EMBL" id="MEE1975246.1"/>
    </source>
</evidence>
<organism evidence="3 4">
    <name type="scientific">Maribacter cobaltidurans</name>
    <dbReference type="NCBI Taxonomy" id="1178778"/>
    <lineage>
        <taxon>Bacteria</taxon>
        <taxon>Pseudomonadati</taxon>
        <taxon>Bacteroidota</taxon>
        <taxon>Flavobacteriia</taxon>
        <taxon>Flavobacteriales</taxon>
        <taxon>Flavobacteriaceae</taxon>
        <taxon>Maribacter</taxon>
    </lineage>
</organism>
<dbReference type="GO" id="GO:0016301">
    <property type="term" value="F:kinase activity"/>
    <property type="evidence" value="ECO:0007669"/>
    <property type="project" value="UniProtKB-KW"/>
</dbReference>
<proteinExistence type="inferred from homology"/>
<dbReference type="Pfam" id="PF03881">
    <property type="entry name" value="Fructosamin_kin"/>
    <property type="match status" value="1"/>
</dbReference>
<keyword evidence="2" id="KW-0808">Transferase</keyword>
<dbReference type="RefSeq" id="WP_272650074.1">
    <property type="nucleotide sequence ID" value="NZ_JAZDDG010000002.1"/>
</dbReference>
<keyword evidence="2 3" id="KW-0418">Kinase</keyword>
<dbReference type="InterPro" id="IPR016477">
    <property type="entry name" value="Fructo-/Ketosamine-3-kinase"/>
</dbReference>
<comment type="similarity">
    <text evidence="1 2">Belongs to the fructosamine kinase family.</text>
</comment>
<evidence type="ECO:0000256" key="1">
    <source>
        <dbReference type="ARBA" id="ARBA00009460"/>
    </source>
</evidence>
<comment type="caution">
    <text evidence="3">The sequence shown here is derived from an EMBL/GenBank/DDBJ whole genome shotgun (WGS) entry which is preliminary data.</text>
</comment>
<protein>
    <submittedName>
        <fullName evidence="3">Fructosamine kinase family protein</fullName>
    </submittedName>
</protein>
<evidence type="ECO:0000256" key="2">
    <source>
        <dbReference type="PIRNR" id="PIRNR006221"/>
    </source>
</evidence>
<dbReference type="PANTHER" id="PTHR12149">
    <property type="entry name" value="FRUCTOSAMINE 3 KINASE-RELATED PROTEIN"/>
    <property type="match status" value="1"/>
</dbReference>
<name>A0ABU7IQL7_9FLAO</name>
<dbReference type="SUPFAM" id="SSF56112">
    <property type="entry name" value="Protein kinase-like (PK-like)"/>
    <property type="match status" value="1"/>
</dbReference>
<dbReference type="Gene3D" id="3.30.200.20">
    <property type="entry name" value="Phosphorylase Kinase, domain 1"/>
    <property type="match status" value="1"/>
</dbReference>